<feature type="region of interest" description="Disordered" evidence="1">
    <location>
        <begin position="21"/>
        <end position="159"/>
    </location>
</feature>
<feature type="compositionally biased region" description="Basic and acidic residues" evidence="1">
    <location>
        <begin position="144"/>
        <end position="159"/>
    </location>
</feature>
<evidence type="ECO:0000256" key="1">
    <source>
        <dbReference type="SAM" id="MobiDB-lite"/>
    </source>
</evidence>
<dbReference type="eggNOG" id="ENOG502R8G6">
    <property type="taxonomic scope" value="Eukaryota"/>
</dbReference>
<feature type="compositionally biased region" description="Basic and acidic residues" evidence="1">
    <location>
        <begin position="89"/>
        <end position="111"/>
    </location>
</feature>
<dbReference type="InParanoid" id="B2WKA6"/>
<dbReference type="EMBL" id="DS231627">
    <property type="protein sequence ID" value="EDU43346.1"/>
    <property type="molecule type" value="Genomic_DNA"/>
</dbReference>
<protein>
    <submittedName>
        <fullName evidence="2">Uncharacterized protein</fullName>
    </submittedName>
</protein>
<gene>
    <name evidence="2" type="ORF">PTRG_10295</name>
</gene>
<dbReference type="AlphaFoldDB" id="B2WKA6"/>
<dbReference type="HOGENOM" id="CLU_1448414_0_0_1"/>
<proteinExistence type="predicted"/>
<evidence type="ECO:0000313" key="2">
    <source>
        <dbReference type="EMBL" id="EDU43346.1"/>
    </source>
</evidence>
<dbReference type="STRING" id="426418.B2WKA6"/>
<reference evidence="3" key="1">
    <citation type="journal article" date="2013" name="G3 (Bethesda)">
        <title>Comparative genomics of a plant-pathogenic fungus, Pyrenophora tritici-repentis, reveals transduplication and the impact of repeat elements on pathogenicity and population divergence.</title>
        <authorList>
            <person name="Manning V.A."/>
            <person name="Pandelova I."/>
            <person name="Dhillon B."/>
            <person name="Wilhelm L.J."/>
            <person name="Goodwin S.B."/>
            <person name="Berlin A.M."/>
            <person name="Figueroa M."/>
            <person name="Freitag M."/>
            <person name="Hane J.K."/>
            <person name="Henrissat B."/>
            <person name="Holman W.H."/>
            <person name="Kodira C.D."/>
            <person name="Martin J."/>
            <person name="Oliver R.P."/>
            <person name="Robbertse B."/>
            <person name="Schackwitz W."/>
            <person name="Schwartz D.C."/>
            <person name="Spatafora J.W."/>
            <person name="Turgeon B.G."/>
            <person name="Yandava C."/>
            <person name="Young S."/>
            <person name="Zhou S."/>
            <person name="Zeng Q."/>
            <person name="Grigoriev I.V."/>
            <person name="Ma L.-J."/>
            <person name="Ciuffetti L.M."/>
        </authorList>
    </citation>
    <scope>NUCLEOTIDE SEQUENCE [LARGE SCALE GENOMIC DNA]</scope>
    <source>
        <strain evidence="3">Pt-1C-BFP</strain>
    </source>
</reference>
<feature type="compositionally biased region" description="Basic and acidic residues" evidence="1">
    <location>
        <begin position="21"/>
        <end position="30"/>
    </location>
</feature>
<accession>B2WKA6</accession>
<organism evidence="2 3">
    <name type="scientific">Pyrenophora tritici-repentis (strain Pt-1C-BFP)</name>
    <name type="common">Wheat tan spot fungus</name>
    <name type="synonym">Drechslera tritici-repentis</name>
    <dbReference type="NCBI Taxonomy" id="426418"/>
    <lineage>
        <taxon>Eukaryota</taxon>
        <taxon>Fungi</taxon>
        <taxon>Dikarya</taxon>
        <taxon>Ascomycota</taxon>
        <taxon>Pezizomycotina</taxon>
        <taxon>Dothideomycetes</taxon>
        <taxon>Pleosporomycetidae</taxon>
        <taxon>Pleosporales</taxon>
        <taxon>Pleosporineae</taxon>
        <taxon>Pleosporaceae</taxon>
        <taxon>Pyrenophora</taxon>
    </lineage>
</organism>
<evidence type="ECO:0000313" key="3">
    <source>
        <dbReference type="Proteomes" id="UP000001471"/>
    </source>
</evidence>
<sequence length="187" mass="21756">MAEEMVELGFEGLDRFANKYWDRTYDRLPEVPRPGRKKRQQQRQQQYQNGQRQQYLPQDSSRHPDKGYRPSHCPSEDVIDYESDPEMYGPDRRRDSYGREEGYYETGRNDYRTPGPGFKVPNARDEYNGSRGVQVASNQSTSNADRHLTEDGHHGPRHDLNSTVVVIHVTSVQILDHVHVRATRNIA</sequence>
<feature type="compositionally biased region" description="Low complexity" evidence="1">
    <location>
        <begin position="42"/>
        <end position="58"/>
    </location>
</feature>
<dbReference type="Proteomes" id="UP000001471">
    <property type="component" value="Unassembled WGS sequence"/>
</dbReference>
<dbReference type="OMA" id="YWDRTYD"/>
<name>B2WKA6_PYRTR</name>
<dbReference type="OrthoDB" id="3801381at2759"/>